<evidence type="ECO:0000313" key="2">
    <source>
        <dbReference type="EMBL" id="MCC2177838.1"/>
    </source>
</evidence>
<dbReference type="GeneID" id="98659178"/>
<reference evidence="2 3" key="1">
    <citation type="submission" date="2021-10" db="EMBL/GenBank/DDBJ databases">
        <title>Anaerobic single-cell dispensing facilitates the cultivation of human gut bacteria.</title>
        <authorList>
            <person name="Afrizal A."/>
        </authorList>
    </citation>
    <scope>NUCLEOTIDE SEQUENCE [LARGE SCALE GENOMIC DNA]</scope>
    <source>
        <strain evidence="2 3">CLA-AA-H270</strain>
    </source>
</reference>
<protein>
    <submittedName>
        <fullName evidence="2">Helix-turn-helix domain-containing protein</fullName>
    </submittedName>
</protein>
<organism evidence="2 3">
    <name type="scientific">Agathobaculum butyriciproducens</name>
    <dbReference type="NCBI Taxonomy" id="1628085"/>
    <lineage>
        <taxon>Bacteria</taxon>
        <taxon>Bacillati</taxon>
        <taxon>Bacillota</taxon>
        <taxon>Clostridia</taxon>
        <taxon>Eubacteriales</taxon>
        <taxon>Butyricicoccaceae</taxon>
        <taxon>Agathobaculum</taxon>
    </lineage>
</organism>
<dbReference type="EMBL" id="JAJEPX010000062">
    <property type="protein sequence ID" value="MCC2177838.1"/>
    <property type="molecule type" value="Genomic_DNA"/>
</dbReference>
<comment type="caution">
    <text evidence="2">The sequence shown here is derived from an EMBL/GenBank/DDBJ whole genome shotgun (WGS) entry which is preliminary data.</text>
</comment>
<accession>A0AAW4W3A3</accession>
<name>A0AAW4W3A3_9FIRM</name>
<dbReference type="InterPro" id="IPR009061">
    <property type="entry name" value="DNA-bd_dom_put_sf"/>
</dbReference>
<dbReference type="InterPro" id="IPR041657">
    <property type="entry name" value="HTH_17"/>
</dbReference>
<gene>
    <name evidence="2" type="ORF">LKD22_12025</name>
</gene>
<dbReference type="Proteomes" id="UP001298753">
    <property type="component" value="Unassembled WGS sequence"/>
</dbReference>
<feature type="domain" description="Helix-turn-helix" evidence="1">
    <location>
        <begin position="5"/>
        <end position="52"/>
    </location>
</feature>
<dbReference type="RefSeq" id="WP_110437029.1">
    <property type="nucleotide sequence ID" value="NZ_DBFYXB010000049.1"/>
</dbReference>
<evidence type="ECO:0000259" key="1">
    <source>
        <dbReference type="Pfam" id="PF12728"/>
    </source>
</evidence>
<dbReference type="NCBIfam" id="TIGR01764">
    <property type="entry name" value="excise"/>
    <property type="match status" value="1"/>
</dbReference>
<keyword evidence="3" id="KW-1185">Reference proteome</keyword>
<dbReference type="SUPFAM" id="SSF46955">
    <property type="entry name" value="Putative DNA-binding domain"/>
    <property type="match status" value="1"/>
</dbReference>
<dbReference type="Pfam" id="PF12728">
    <property type="entry name" value="HTH_17"/>
    <property type="match status" value="1"/>
</dbReference>
<dbReference type="AlphaFoldDB" id="A0AAW4W3A3"/>
<evidence type="ECO:0000313" key="3">
    <source>
        <dbReference type="Proteomes" id="UP001298753"/>
    </source>
</evidence>
<proteinExistence type="predicted"/>
<dbReference type="GO" id="GO:0003677">
    <property type="term" value="F:DNA binding"/>
    <property type="evidence" value="ECO:0007669"/>
    <property type="project" value="InterPro"/>
</dbReference>
<sequence>MKTILTVKQVAELLQVSIPQVRRMIANGELSAMKVGREWRVPKAALEELFERELL</sequence>
<dbReference type="InterPro" id="IPR010093">
    <property type="entry name" value="SinI_DNA-bd"/>
</dbReference>